<dbReference type="GO" id="GO:0006109">
    <property type="term" value="P:regulation of carbohydrate metabolic process"/>
    <property type="evidence" value="ECO:0007669"/>
    <property type="project" value="InterPro"/>
</dbReference>
<gene>
    <name evidence="2" type="ORF">SAMN04488238_10772</name>
</gene>
<dbReference type="SUPFAM" id="SSF53795">
    <property type="entry name" value="PEP carboxykinase-like"/>
    <property type="match status" value="1"/>
</dbReference>
<dbReference type="STRING" id="564137.SAMN04488238_10772"/>
<dbReference type="Proteomes" id="UP000198539">
    <property type="component" value="Unassembled WGS sequence"/>
</dbReference>
<dbReference type="GO" id="GO:0000155">
    <property type="term" value="F:phosphorelay sensor kinase activity"/>
    <property type="evidence" value="ECO:0007669"/>
    <property type="project" value="InterPro"/>
</dbReference>
<keyword evidence="3" id="KW-1185">Reference proteome</keyword>
<dbReference type="EMBL" id="FNOM01000007">
    <property type="protein sequence ID" value="SDX31272.1"/>
    <property type="molecule type" value="Genomic_DNA"/>
</dbReference>
<dbReference type="AlphaFoldDB" id="A0A1H3ANJ7"/>
<feature type="domain" description="HPr kinase/phosphorylase C-terminal" evidence="1">
    <location>
        <begin position="15"/>
        <end position="79"/>
    </location>
</feature>
<dbReference type="GO" id="GO:0005524">
    <property type="term" value="F:ATP binding"/>
    <property type="evidence" value="ECO:0007669"/>
    <property type="project" value="InterPro"/>
</dbReference>
<protein>
    <submittedName>
        <fullName evidence="2">Hpr(Ser) kinase/phosphatase</fullName>
    </submittedName>
</protein>
<accession>A0A1H3ANJ7</accession>
<reference evidence="2 3" key="1">
    <citation type="submission" date="2016-10" db="EMBL/GenBank/DDBJ databases">
        <authorList>
            <person name="de Groot N.N."/>
        </authorList>
    </citation>
    <scope>NUCLEOTIDE SEQUENCE [LARGE SCALE GENOMIC DNA]</scope>
    <source>
        <strain evidence="2 3">CGMCC 1.8894</strain>
    </source>
</reference>
<sequence length="151" mass="15615">MIVHASCVACPGAQGAGAVLILGPSGAGKSTLALMLMSHGAQLVADDRTILRITDTDVTASAPEAIAGQIEARGVGILRAVPCAQAPVRLVVDMGRVEDARLPPARWHLLGPHAIPLLHKAETVGFPAAVWQYMLTAGTAWQPGQEHPLGP</sequence>
<proteinExistence type="predicted"/>
<evidence type="ECO:0000313" key="2">
    <source>
        <dbReference type="EMBL" id="SDX31272.1"/>
    </source>
</evidence>
<name>A0A1H3ANJ7_9RHOB</name>
<dbReference type="Gene3D" id="3.40.50.300">
    <property type="entry name" value="P-loop containing nucleotide triphosphate hydrolases"/>
    <property type="match status" value="1"/>
</dbReference>
<keyword evidence="2" id="KW-0808">Transferase</keyword>
<dbReference type="Pfam" id="PF07475">
    <property type="entry name" value="Hpr_kinase_C"/>
    <property type="match status" value="1"/>
</dbReference>
<dbReference type="InterPro" id="IPR027417">
    <property type="entry name" value="P-loop_NTPase"/>
</dbReference>
<evidence type="ECO:0000313" key="3">
    <source>
        <dbReference type="Proteomes" id="UP000198539"/>
    </source>
</evidence>
<dbReference type="InterPro" id="IPR011104">
    <property type="entry name" value="Hpr_kin/Pase_C"/>
</dbReference>
<organism evidence="2 3">
    <name type="scientific">Roseicitreum antarcticum</name>
    <dbReference type="NCBI Taxonomy" id="564137"/>
    <lineage>
        <taxon>Bacteria</taxon>
        <taxon>Pseudomonadati</taxon>
        <taxon>Pseudomonadota</taxon>
        <taxon>Alphaproteobacteria</taxon>
        <taxon>Rhodobacterales</taxon>
        <taxon>Paracoccaceae</taxon>
        <taxon>Roseicitreum</taxon>
    </lineage>
</organism>
<evidence type="ECO:0000259" key="1">
    <source>
        <dbReference type="Pfam" id="PF07475"/>
    </source>
</evidence>
<keyword evidence="2" id="KW-0418">Kinase</keyword>